<evidence type="ECO:0000256" key="2">
    <source>
        <dbReference type="SAM" id="SignalP"/>
    </source>
</evidence>
<feature type="compositionally biased region" description="Basic and acidic residues" evidence="1">
    <location>
        <begin position="321"/>
        <end position="342"/>
    </location>
</feature>
<evidence type="ECO:0008006" key="5">
    <source>
        <dbReference type="Google" id="ProtNLM"/>
    </source>
</evidence>
<keyword evidence="2" id="KW-0732">Signal</keyword>
<gene>
    <name evidence="3" type="ORF">FJT64_004896</name>
</gene>
<feature type="compositionally biased region" description="Low complexity" evidence="1">
    <location>
        <begin position="248"/>
        <end position="263"/>
    </location>
</feature>
<feature type="signal peptide" evidence="2">
    <location>
        <begin position="1"/>
        <end position="17"/>
    </location>
</feature>
<name>A0A6A4W3X7_AMPAM</name>
<reference evidence="3 4" key="1">
    <citation type="submission" date="2019-07" db="EMBL/GenBank/DDBJ databases">
        <title>Draft genome assembly of a fouling barnacle, Amphibalanus amphitrite (Darwin, 1854): The first reference genome for Thecostraca.</title>
        <authorList>
            <person name="Kim W."/>
        </authorList>
    </citation>
    <scope>NUCLEOTIDE SEQUENCE [LARGE SCALE GENOMIC DNA]</scope>
    <source>
        <strain evidence="3">SNU_AA5</strain>
        <tissue evidence="3">Soma without cirri and trophi</tissue>
    </source>
</reference>
<evidence type="ECO:0000256" key="1">
    <source>
        <dbReference type="SAM" id="MobiDB-lite"/>
    </source>
</evidence>
<comment type="caution">
    <text evidence="3">The sequence shown here is derived from an EMBL/GenBank/DDBJ whole genome shotgun (WGS) entry which is preliminary data.</text>
</comment>
<sequence>MRVHLWLLVVLVPAVAGGFFDRMVARYRERREHRHEERFRPIFVDYQDEMEKLIAENAANMESEHPEFALGVPVNTGTRLTEDNTNTSGGNPAANDGSPDSSTGIKGVHPGRVPAEEDGFSNTPQSVGDGRRNRYILGPSDLRDVEYTHQDGDSFVEDGINARASNCNYFSNVYYKKPTHHHYFYINFNDSSSLYNRYKAYYKPSDKSDKFEAYNDQLKEQSYKKHFDDLSRQFNYCKKSDVIDKRSTNNYYNSSSSNHNKTYNHFDKANNNHNDRANNNNNNSNRANNHNNENNNHNKAKNHNNEPNNHNVNTNNYYDKVNNHDKENDHDRANNDHNERNNHNNKVNNHNAQFSTHHNNRSATNQVRRGDYTSAVTPGTGDDKVRTVYQEEEALHHTDFG</sequence>
<keyword evidence="4" id="KW-1185">Reference proteome</keyword>
<feature type="compositionally biased region" description="Low complexity" evidence="1">
    <location>
        <begin position="305"/>
        <end position="316"/>
    </location>
</feature>
<proteinExistence type="predicted"/>
<evidence type="ECO:0000313" key="4">
    <source>
        <dbReference type="Proteomes" id="UP000440578"/>
    </source>
</evidence>
<feature type="region of interest" description="Disordered" evidence="1">
    <location>
        <begin position="247"/>
        <end position="382"/>
    </location>
</feature>
<protein>
    <recommendedName>
        <fullName evidence="5">Serine/threonine-protein kinase clkA</fullName>
    </recommendedName>
</protein>
<feature type="chain" id="PRO_5025450010" description="Serine/threonine-protein kinase clkA" evidence="2">
    <location>
        <begin position="18"/>
        <end position="401"/>
    </location>
</feature>
<feature type="compositionally biased region" description="Basic and acidic residues" evidence="1">
    <location>
        <begin position="264"/>
        <end position="276"/>
    </location>
</feature>
<feature type="compositionally biased region" description="Polar residues" evidence="1">
    <location>
        <begin position="75"/>
        <end position="90"/>
    </location>
</feature>
<dbReference type="EMBL" id="VIIS01001477">
    <property type="protein sequence ID" value="KAF0297692.1"/>
    <property type="molecule type" value="Genomic_DNA"/>
</dbReference>
<dbReference type="AlphaFoldDB" id="A0A6A4W3X7"/>
<organism evidence="3 4">
    <name type="scientific">Amphibalanus amphitrite</name>
    <name type="common">Striped barnacle</name>
    <name type="synonym">Balanus amphitrite</name>
    <dbReference type="NCBI Taxonomy" id="1232801"/>
    <lineage>
        <taxon>Eukaryota</taxon>
        <taxon>Metazoa</taxon>
        <taxon>Ecdysozoa</taxon>
        <taxon>Arthropoda</taxon>
        <taxon>Crustacea</taxon>
        <taxon>Multicrustacea</taxon>
        <taxon>Cirripedia</taxon>
        <taxon>Thoracica</taxon>
        <taxon>Thoracicalcarea</taxon>
        <taxon>Balanomorpha</taxon>
        <taxon>Balanoidea</taxon>
        <taxon>Balanidae</taxon>
        <taxon>Amphibalaninae</taxon>
        <taxon>Amphibalanus</taxon>
    </lineage>
</organism>
<accession>A0A6A4W3X7</accession>
<feature type="compositionally biased region" description="Low complexity" evidence="1">
    <location>
        <begin position="277"/>
        <end position="297"/>
    </location>
</feature>
<evidence type="ECO:0000313" key="3">
    <source>
        <dbReference type="EMBL" id="KAF0297692.1"/>
    </source>
</evidence>
<feature type="compositionally biased region" description="Polar residues" evidence="1">
    <location>
        <begin position="353"/>
        <end position="367"/>
    </location>
</feature>
<feature type="region of interest" description="Disordered" evidence="1">
    <location>
        <begin position="75"/>
        <end position="133"/>
    </location>
</feature>
<dbReference type="Proteomes" id="UP000440578">
    <property type="component" value="Unassembled WGS sequence"/>
</dbReference>